<accession>A0A2T4BVL3</accession>
<dbReference type="EMBL" id="KZ679138">
    <property type="protein sequence ID" value="PTB73329.1"/>
    <property type="molecule type" value="Genomic_DNA"/>
</dbReference>
<gene>
    <name evidence="1" type="ORF">M440DRAFT_1060200</name>
</gene>
<evidence type="ECO:0000313" key="2">
    <source>
        <dbReference type="Proteomes" id="UP000240760"/>
    </source>
</evidence>
<keyword evidence="2" id="KW-1185">Reference proteome</keyword>
<dbReference type="AlphaFoldDB" id="A0A2T4BVL3"/>
<evidence type="ECO:0000313" key="1">
    <source>
        <dbReference type="EMBL" id="PTB73329.1"/>
    </source>
</evidence>
<reference evidence="1 2" key="1">
    <citation type="submission" date="2016-07" db="EMBL/GenBank/DDBJ databases">
        <title>Multiple horizontal gene transfer events from other fungi enriched the ability of initially mycotrophic Trichoderma (Ascomycota) to feed on dead plant biomass.</title>
        <authorList>
            <consortium name="DOE Joint Genome Institute"/>
            <person name="Aerts A."/>
            <person name="Atanasova L."/>
            <person name="Chenthamara K."/>
            <person name="Zhang J."/>
            <person name="Grujic M."/>
            <person name="Henrissat B."/>
            <person name="Kuo A."/>
            <person name="Salamov A."/>
            <person name="Lipzen A."/>
            <person name="Labutti K."/>
            <person name="Barry K."/>
            <person name="Miao Y."/>
            <person name="Rahimi M.J."/>
            <person name="Shen Q."/>
            <person name="Grigoriev I.V."/>
            <person name="Kubicek C.P."/>
            <person name="Druzhinina I.S."/>
        </authorList>
    </citation>
    <scope>NUCLEOTIDE SEQUENCE [LARGE SCALE GENOMIC DNA]</scope>
    <source>
        <strain evidence="1 2">ATCC 18648</strain>
    </source>
</reference>
<proteinExistence type="predicted"/>
<dbReference type="Proteomes" id="UP000240760">
    <property type="component" value="Unassembled WGS sequence"/>
</dbReference>
<protein>
    <submittedName>
        <fullName evidence="1">Uncharacterized protein</fullName>
    </submittedName>
</protein>
<organism evidence="1 2">
    <name type="scientific">Trichoderma longibrachiatum ATCC 18648</name>
    <dbReference type="NCBI Taxonomy" id="983965"/>
    <lineage>
        <taxon>Eukaryota</taxon>
        <taxon>Fungi</taxon>
        <taxon>Dikarya</taxon>
        <taxon>Ascomycota</taxon>
        <taxon>Pezizomycotina</taxon>
        <taxon>Sordariomycetes</taxon>
        <taxon>Hypocreomycetidae</taxon>
        <taxon>Hypocreales</taxon>
        <taxon>Hypocreaceae</taxon>
        <taxon>Trichoderma</taxon>
    </lineage>
</organism>
<name>A0A2T4BVL3_TRILO</name>
<sequence>MWRERVQCKRQCTMARSSLLTIAIPETLRCESQRSRGAKLPALRCCFHRRSYDPVLVPPGGSRASNSPLFTTVTLDEDLISVTCRLWECGATAEEEVGCCRPNARFRRGLKRRSSCLMHACHGVCKSPFHMHTCITCMSWTTSILHISHGTSAGKTNKPQTCPRRCSPPPTPPGMIASRLSDRCDCPRSRHPIPSWHVQRLCAVPHMDVPVKHTCNAGSGIMSRLSLLSTRCMARKA</sequence>